<dbReference type="Proteomes" id="UP000014254">
    <property type="component" value="Unassembled WGS sequence"/>
</dbReference>
<organism evidence="1 2">
    <name type="scientific">Mucor circinelloides f. circinelloides (strain 1006PhL)</name>
    <name type="common">Mucormycosis agent</name>
    <name type="synonym">Calyptromyces circinelloides</name>
    <dbReference type="NCBI Taxonomy" id="1220926"/>
    <lineage>
        <taxon>Eukaryota</taxon>
        <taxon>Fungi</taxon>
        <taxon>Fungi incertae sedis</taxon>
        <taxon>Mucoromycota</taxon>
        <taxon>Mucoromycotina</taxon>
        <taxon>Mucoromycetes</taxon>
        <taxon>Mucorales</taxon>
        <taxon>Mucorineae</taxon>
        <taxon>Mucoraceae</taxon>
        <taxon>Mucor</taxon>
    </lineage>
</organism>
<evidence type="ECO:0000313" key="1">
    <source>
        <dbReference type="EMBL" id="EPB91596.1"/>
    </source>
</evidence>
<gene>
    <name evidence="1" type="ORF">HMPREF1544_01518</name>
</gene>
<reference evidence="2" key="1">
    <citation type="submission" date="2013-05" db="EMBL/GenBank/DDBJ databases">
        <title>The Genome sequence of Mucor circinelloides f. circinelloides 1006PhL.</title>
        <authorList>
            <consortium name="The Broad Institute Genomics Platform"/>
            <person name="Cuomo C."/>
            <person name="Earl A."/>
            <person name="Findley K."/>
            <person name="Lee S.C."/>
            <person name="Walker B."/>
            <person name="Young S."/>
            <person name="Zeng Q."/>
            <person name="Gargeya S."/>
            <person name="Fitzgerald M."/>
            <person name="Haas B."/>
            <person name="Abouelleil A."/>
            <person name="Allen A.W."/>
            <person name="Alvarado L."/>
            <person name="Arachchi H.M."/>
            <person name="Berlin A.M."/>
            <person name="Chapman S.B."/>
            <person name="Gainer-Dewar J."/>
            <person name="Goldberg J."/>
            <person name="Griggs A."/>
            <person name="Gujja S."/>
            <person name="Hansen M."/>
            <person name="Howarth C."/>
            <person name="Imamovic A."/>
            <person name="Ireland A."/>
            <person name="Larimer J."/>
            <person name="McCowan C."/>
            <person name="Murphy C."/>
            <person name="Pearson M."/>
            <person name="Poon T.W."/>
            <person name="Priest M."/>
            <person name="Roberts A."/>
            <person name="Saif S."/>
            <person name="Shea T."/>
            <person name="Sisk P."/>
            <person name="Sykes S."/>
            <person name="Wortman J."/>
            <person name="Nusbaum C."/>
            <person name="Birren B."/>
        </authorList>
    </citation>
    <scope>NUCLEOTIDE SEQUENCE [LARGE SCALE GENOMIC DNA]</scope>
    <source>
        <strain evidence="2">1006PhL</strain>
    </source>
</reference>
<name>S2JMM2_MUCC1</name>
<dbReference type="EMBL" id="KE123907">
    <property type="protein sequence ID" value="EPB91596.1"/>
    <property type="molecule type" value="Genomic_DNA"/>
</dbReference>
<sequence>MNMVPLIITSEFRGFDAVFEDHLPGLPPNQKFERVIQLEDKNFKSANRAPSE</sequence>
<dbReference type="InParanoid" id="S2JMM2"/>
<dbReference type="AlphaFoldDB" id="S2JMM2"/>
<protein>
    <submittedName>
        <fullName evidence="1">Uncharacterized protein</fullName>
    </submittedName>
</protein>
<proteinExistence type="predicted"/>
<keyword evidence="2" id="KW-1185">Reference proteome</keyword>
<evidence type="ECO:0000313" key="2">
    <source>
        <dbReference type="Proteomes" id="UP000014254"/>
    </source>
</evidence>
<accession>S2JMM2</accession>
<dbReference type="VEuPathDB" id="FungiDB:HMPREF1544_01518"/>